<proteinExistence type="predicted"/>
<evidence type="ECO:0000313" key="1">
    <source>
        <dbReference type="EMBL" id="MXP78685.1"/>
    </source>
</evidence>
<dbReference type="EMBL" id="WUQX01000001">
    <property type="protein sequence ID" value="MXP78685.1"/>
    <property type="molecule type" value="Genomic_DNA"/>
</dbReference>
<name>A0A7X3SLQ0_9FIRM</name>
<protein>
    <submittedName>
        <fullName evidence="1">Peptidase</fullName>
    </submittedName>
</protein>
<sequence length="305" mass="33867">MSSMDETREFLKSIGLPRGDAYDLPTSEKRFNDGGQYRFEVPGIQGPKVMKALLEAVDGYGLYLHRVTQTQGIMCLTDDEISKMAELAHQWQTDLILAIGPRATTDTSASVHTEEGVRMGYRLRGEEQIVRAIEDVKRAARLGCRGFLVYDEGCLWVLDQMRSAGEIPADCHFKVSAHAGHGNPASAKLLENIGADSVNPVRDIQLQMLAAMRQAVECPLDIHTENPKSTGGFIRHYEVPEMIRIAAPLYLKTGGSVAATHSWDSTEEDARKRAKQCLLVKRMIETYYPEAVWSPKGSLSEQKGK</sequence>
<dbReference type="AlphaFoldDB" id="A0A7X3SLQ0"/>
<comment type="caution">
    <text evidence="1">The sequence shown here is derived from an EMBL/GenBank/DDBJ whole genome shotgun (WGS) entry which is preliminary data.</text>
</comment>
<accession>A0A7X3SLQ0</accession>
<keyword evidence="2" id="KW-1185">Reference proteome</keyword>
<organism evidence="1 2">
    <name type="scientific">Sporofaciens musculi</name>
    <dbReference type="NCBI Taxonomy" id="2681861"/>
    <lineage>
        <taxon>Bacteria</taxon>
        <taxon>Bacillati</taxon>
        <taxon>Bacillota</taxon>
        <taxon>Clostridia</taxon>
        <taxon>Lachnospirales</taxon>
        <taxon>Lachnospiraceae</taxon>
        <taxon>Sporofaciens</taxon>
    </lineage>
</organism>
<gene>
    <name evidence="1" type="ORF">GN277_26095</name>
</gene>
<reference evidence="1 2" key="1">
    <citation type="submission" date="2019-12" db="EMBL/GenBank/DDBJ databases">
        <title>Sporaefaciens musculi gen. nov., sp. nov., a novel bacterium isolated from the caecum of an obese mouse.</title>
        <authorList>
            <person name="Rasmussen T.S."/>
            <person name="Streidl T."/>
            <person name="Hitch T.C.A."/>
            <person name="Wortmann E."/>
            <person name="Deptula P."/>
            <person name="Hansen M."/>
            <person name="Nielsen D.S."/>
            <person name="Clavel T."/>
            <person name="Vogensen F.K."/>
        </authorList>
    </citation>
    <scope>NUCLEOTIDE SEQUENCE [LARGE SCALE GENOMIC DNA]</scope>
    <source>
        <strain evidence="1 2">WCA-9-b2</strain>
    </source>
</reference>
<evidence type="ECO:0000313" key="2">
    <source>
        <dbReference type="Proteomes" id="UP000460412"/>
    </source>
</evidence>
<dbReference type="Proteomes" id="UP000460412">
    <property type="component" value="Unassembled WGS sequence"/>
</dbReference>